<sequence length="394" mass="45323">MPNNIRTILDKLKIFNLFFLVNISVLLGQNSQENMLYVVDSVPIIEEPKEGFGTLTQEQIDRVETLKDKQHIANLGYPNLDGIIYVFTKKYAQRPDSIKTIPTTNLMIKTNGVWYFKDSQEPYSGRFIDYYLDGSKQGEGTLFNGRLKGKRLMYHLNGNISDEIEYEHGISNGLEQHFSEDGTLIQKGIMKNGKKIGVWEMYHPNGQLKQQSTFDENGNMDGTSVSYYSTGELKGKVTYKNGVYQKNKDTDKVYEAYKQGQNYYKQGEFKYAIKKYSKCIEVKPNWVDGYFARGTAFLNNLEFDKAILDFNKVLEIEPHFTNAYANRAFALIRKYEFQDNRALMKTKEVTVMTSKSAEIPESDLNKICKDIEKAISLGDNNWMVIEALGKYCPE</sequence>
<dbReference type="PROSITE" id="PS50005">
    <property type="entry name" value="TPR"/>
    <property type="match status" value="2"/>
</dbReference>
<dbReference type="RefSeq" id="WP_138832523.1">
    <property type="nucleotide sequence ID" value="NZ_VCNI01000001.1"/>
</dbReference>
<dbReference type="PANTHER" id="PTHR44858">
    <property type="entry name" value="TETRATRICOPEPTIDE REPEAT PROTEIN 6"/>
    <property type="match status" value="1"/>
</dbReference>
<proteinExistence type="predicted"/>
<dbReference type="InterPro" id="IPR019734">
    <property type="entry name" value="TPR_rpt"/>
</dbReference>
<dbReference type="Proteomes" id="UP000751614">
    <property type="component" value="Unassembled WGS sequence"/>
</dbReference>
<reference evidence="4 5" key="1">
    <citation type="submission" date="2019-05" db="EMBL/GenBank/DDBJ databases">
        <title>Flagellimonas sp. AsT0115, sp. nov., isolated from a marine red algae, Asparagopsis taxiformis.</title>
        <authorList>
            <person name="Kim J."/>
            <person name="Jeong S.E."/>
            <person name="Jeon C.O."/>
        </authorList>
    </citation>
    <scope>NUCLEOTIDE SEQUENCE [LARGE SCALE GENOMIC DNA]</scope>
    <source>
        <strain evidence="4 5">AsT0115</strain>
    </source>
</reference>
<feature type="repeat" description="TPR" evidence="3">
    <location>
        <begin position="287"/>
        <end position="320"/>
    </location>
</feature>
<dbReference type="SUPFAM" id="SSF82185">
    <property type="entry name" value="Histone H3 K4-specific methyltransferase SET7/9 N-terminal domain"/>
    <property type="match status" value="1"/>
</dbReference>
<evidence type="ECO:0000256" key="3">
    <source>
        <dbReference type="PROSITE-ProRule" id="PRU00339"/>
    </source>
</evidence>
<dbReference type="InterPro" id="IPR011990">
    <property type="entry name" value="TPR-like_helical_dom_sf"/>
</dbReference>
<keyword evidence="1" id="KW-0677">Repeat</keyword>
<evidence type="ECO:0000256" key="1">
    <source>
        <dbReference type="ARBA" id="ARBA00022737"/>
    </source>
</evidence>
<organism evidence="4 5">
    <name type="scientific">Flagellimonas algicola</name>
    <dbReference type="NCBI Taxonomy" id="2583815"/>
    <lineage>
        <taxon>Bacteria</taxon>
        <taxon>Pseudomonadati</taxon>
        <taxon>Bacteroidota</taxon>
        <taxon>Flavobacteriia</taxon>
        <taxon>Flavobacteriales</taxon>
        <taxon>Flavobacteriaceae</taxon>
        <taxon>Flagellimonas</taxon>
    </lineage>
</organism>
<dbReference type="SMART" id="SM00028">
    <property type="entry name" value="TPR"/>
    <property type="match status" value="2"/>
</dbReference>
<comment type="caution">
    <text evidence="4">The sequence shown here is derived from an EMBL/GenBank/DDBJ whole genome shotgun (WGS) entry which is preliminary data.</text>
</comment>
<dbReference type="PANTHER" id="PTHR44858:SF1">
    <property type="entry name" value="UDP-N-ACETYLGLUCOSAMINE--PEPTIDE N-ACETYLGLUCOSAMINYLTRANSFERASE SPINDLY-RELATED"/>
    <property type="match status" value="1"/>
</dbReference>
<dbReference type="InterPro" id="IPR011652">
    <property type="entry name" value="MORN_2"/>
</dbReference>
<evidence type="ECO:0000313" key="5">
    <source>
        <dbReference type="Proteomes" id="UP000751614"/>
    </source>
</evidence>
<dbReference type="EMBL" id="VCNI01000001">
    <property type="protein sequence ID" value="TMU56259.1"/>
    <property type="molecule type" value="Genomic_DNA"/>
</dbReference>
<feature type="repeat" description="TPR" evidence="3">
    <location>
        <begin position="253"/>
        <end position="286"/>
    </location>
</feature>
<dbReference type="InterPro" id="IPR050498">
    <property type="entry name" value="Ycf3"/>
</dbReference>
<keyword evidence="2 3" id="KW-0802">TPR repeat</keyword>
<gene>
    <name evidence="4" type="ORF">FGG15_01585</name>
</gene>
<dbReference type="SUPFAM" id="SSF48452">
    <property type="entry name" value="TPR-like"/>
    <property type="match status" value="1"/>
</dbReference>
<dbReference type="Gene3D" id="1.25.40.10">
    <property type="entry name" value="Tetratricopeptide repeat domain"/>
    <property type="match status" value="1"/>
</dbReference>
<protein>
    <submittedName>
        <fullName evidence="4">Tetratricopeptide repeat protein</fullName>
    </submittedName>
</protein>
<dbReference type="Pfam" id="PF13414">
    <property type="entry name" value="TPR_11"/>
    <property type="match status" value="1"/>
</dbReference>
<accession>A0ABY2WP07</accession>
<dbReference type="Gene3D" id="3.90.930.1">
    <property type="match status" value="1"/>
</dbReference>
<dbReference type="Pfam" id="PF07661">
    <property type="entry name" value="MORN_2"/>
    <property type="match status" value="2"/>
</dbReference>
<keyword evidence="5" id="KW-1185">Reference proteome</keyword>
<evidence type="ECO:0000256" key="2">
    <source>
        <dbReference type="ARBA" id="ARBA00022803"/>
    </source>
</evidence>
<name>A0ABY2WP07_9FLAO</name>
<evidence type="ECO:0000313" key="4">
    <source>
        <dbReference type="EMBL" id="TMU56259.1"/>
    </source>
</evidence>